<keyword evidence="1" id="KW-0812">Transmembrane</keyword>
<reference evidence="3" key="1">
    <citation type="submission" date="2017-02" db="EMBL/GenBank/DDBJ databases">
        <authorList>
            <person name="Varghese N."/>
            <person name="Submissions S."/>
        </authorList>
    </citation>
    <scope>NUCLEOTIDE SEQUENCE [LARGE SCALE GENOMIC DNA]</scope>
    <source>
        <strain evidence="3">ATCC BAA-73</strain>
    </source>
</reference>
<keyword evidence="1" id="KW-0472">Membrane</keyword>
<accession>A0A1T4QSG3</accession>
<dbReference type="RefSeq" id="WP_078811069.1">
    <property type="nucleotide sequence ID" value="NZ_FUWM01000032.1"/>
</dbReference>
<dbReference type="AlphaFoldDB" id="A0A1T4QSG3"/>
<proteinExistence type="predicted"/>
<evidence type="ECO:0000313" key="2">
    <source>
        <dbReference type="EMBL" id="SKA06723.1"/>
    </source>
</evidence>
<dbReference type="STRING" id="142842.SAMN02745118_02678"/>
<evidence type="ECO:0000256" key="1">
    <source>
        <dbReference type="SAM" id="Phobius"/>
    </source>
</evidence>
<protein>
    <submittedName>
        <fullName evidence="2">Uncharacterized protein</fullName>
    </submittedName>
</protein>
<gene>
    <name evidence="2" type="ORF">SAMN02745118_02678</name>
</gene>
<keyword evidence="1" id="KW-1133">Transmembrane helix</keyword>
<dbReference type="Proteomes" id="UP000190625">
    <property type="component" value="Unassembled WGS sequence"/>
</dbReference>
<sequence length="68" mass="6965">MLNFPKNDDAGVSQENGFGGLIDVILVIFIIQFLFSALGGGDGGGILDGLFGGLTSSSSNDVVDLDDE</sequence>
<evidence type="ECO:0000313" key="3">
    <source>
        <dbReference type="Proteomes" id="UP000190625"/>
    </source>
</evidence>
<dbReference type="EMBL" id="FUWM01000032">
    <property type="protein sequence ID" value="SKA06723.1"/>
    <property type="molecule type" value="Genomic_DNA"/>
</dbReference>
<organism evidence="2 3">
    <name type="scientific">Selenihalanaerobacter shriftii</name>
    <dbReference type="NCBI Taxonomy" id="142842"/>
    <lineage>
        <taxon>Bacteria</taxon>
        <taxon>Bacillati</taxon>
        <taxon>Bacillota</taxon>
        <taxon>Clostridia</taxon>
        <taxon>Halanaerobiales</taxon>
        <taxon>Halobacteroidaceae</taxon>
        <taxon>Selenihalanaerobacter</taxon>
    </lineage>
</organism>
<keyword evidence="3" id="KW-1185">Reference proteome</keyword>
<name>A0A1T4QSG3_9FIRM</name>
<feature type="transmembrane region" description="Helical" evidence="1">
    <location>
        <begin position="20"/>
        <end position="38"/>
    </location>
</feature>